<dbReference type="GO" id="GO:0005737">
    <property type="term" value="C:cytoplasm"/>
    <property type="evidence" value="ECO:0007669"/>
    <property type="project" value="UniProtKB-ARBA"/>
</dbReference>
<dbReference type="SUPFAM" id="SSF50475">
    <property type="entry name" value="FMN-binding split barrel"/>
    <property type="match status" value="1"/>
</dbReference>
<comment type="caution">
    <text evidence="3">The sequence shown here is derived from an EMBL/GenBank/DDBJ whole genome shotgun (WGS) entry which is preliminary data.</text>
</comment>
<evidence type="ECO:0000313" key="3">
    <source>
        <dbReference type="EMBL" id="MBN8194926.1"/>
    </source>
</evidence>
<reference evidence="3" key="1">
    <citation type="submission" date="2020-12" db="EMBL/GenBank/DDBJ databases">
        <title>Oil enriched cultivation method for isolating marine PHA-producing bacteria.</title>
        <authorList>
            <person name="Zheng W."/>
            <person name="Yu S."/>
            <person name="Huang Y."/>
        </authorList>
    </citation>
    <scope>NUCLEOTIDE SEQUENCE</scope>
    <source>
        <strain evidence="3">SY-2-3</strain>
    </source>
</reference>
<dbReference type="Gene3D" id="2.30.110.10">
    <property type="entry name" value="Electron Transport, Fmn-binding Protein, Chain A"/>
    <property type="match status" value="1"/>
</dbReference>
<dbReference type="PANTHER" id="PTHR13343">
    <property type="entry name" value="CREG1 PROTEIN"/>
    <property type="match status" value="1"/>
</dbReference>
<evidence type="ECO:0000313" key="4">
    <source>
        <dbReference type="Proteomes" id="UP000664405"/>
    </source>
</evidence>
<feature type="domain" description="CREG-like beta-barrel" evidence="2">
    <location>
        <begin position="11"/>
        <end position="165"/>
    </location>
</feature>
<accession>A0A8I1M4F0</accession>
<dbReference type="Pfam" id="PF10615">
    <property type="entry name" value="DUF2470"/>
    <property type="match status" value="1"/>
</dbReference>
<gene>
    <name evidence="3" type="ORF">JF547_00220</name>
</gene>
<name>A0A8I1M4F0_9PROT</name>
<dbReference type="EMBL" id="JAEKJW010000001">
    <property type="protein sequence ID" value="MBN8194926.1"/>
    <property type="molecule type" value="Genomic_DNA"/>
</dbReference>
<dbReference type="InterPro" id="IPR037119">
    <property type="entry name" value="Haem_oxidase_HugZ-like_sf"/>
</dbReference>
<dbReference type="Pfam" id="PF13883">
    <property type="entry name" value="CREG_beta-barrel"/>
    <property type="match status" value="1"/>
</dbReference>
<protein>
    <submittedName>
        <fullName evidence="3">DUF2470 domain-containing protein</fullName>
    </submittedName>
</protein>
<dbReference type="Gene3D" id="3.20.180.10">
    <property type="entry name" value="PNP-oxidase-like"/>
    <property type="match status" value="1"/>
</dbReference>
<dbReference type="InterPro" id="IPR012349">
    <property type="entry name" value="Split_barrel_FMN-bd"/>
</dbReference>
<evidence type="ECO:0000259" key="1">
    <source>
        <dbReference type="Pfam" id="PF10615"/>
    </source>
</evidence>
<dbReference type="InterPro" id="IPR019595">
    <property type="entry name" value="DUF2470"/>
</dbReference>
<sequence>MSQITPPPPPSASALRQLCRIADQATLATIAHDHKQVTDGWPVTSMVVPVIDIDGTPLLLISDLADHTRHIRTDNRVSLLFSPAPLAQSQHQQTGAIQTDSARLTLFGKAVADPDPHTRARYLREQPDAGQYADFADFAFYRIAVDAIYWVGGFGKQRRLKGDQFIVPDCHPLVTGHDGIVSHMNADHLDAIADIVAHFTSRDPAVGWKMHSIDCDGMVLACHKPEQPPIRIDFARTIHSPGEARDILVEMCKKSRA</sequence>
<dbReference type="AlphaFoldDB" id="A0A8I1M4F0"/>
<feature type="domain" description="DUF2470" evidence="1">
    <location>
        <begin position="178"/>
        <end position="251"/>
    </location>
</feature>
<organism evidence="3 4">
    <name type="scientific">Thalassospira povalilytica</name>
    <dbReference type="NCBI Taxonomy" id="732237"/>
    <lineage>
        <taxon>Bacteria</taxon>
        <taxon>Pseudomonadati</taxon>
        <taxon>Pseudomonadota</taxon>
        <taxon>Alphaproteobacteria</taxon>
        <taxon>Rhodospirillales</taxon>
        <taxon>Thalassospiraceae</taxon>
        <taxon>Thalassospira</taxon>
    </lineage>
</organism>
<dbReference type="RefSeq" id="WP_206926303.1">
    <property type="nucleotide sequence ID" value="NZ_JAEKJW010000001.1"/>
</dbReference>
<evidence type="ECO:0000259" key="2">
    <source>
        <dbReference type="Pfam" id="PF13883"/>
    </source>
</evidence>
<proteinExistence type="predicted"/>
<dbReference type="InterPro" id="IPR055343">
    <property type="entry name" value="CREG_beta-barrel"/>
</dbReference>
<dbReference type="Proteomes" id="UP000664405">
    <property type="component" value="Unassembled WGS sequence"/>
</dbReference>
<dbReference type="PANTHER" id="PTHR13343:SF17">
    <property type="entry name" value="CELLULAR REPRESSOR OF E1A-STIMULATED GENES, ISOFORM A"/>
    <property type="match status" value="1"/>
</dbReference>